<dbReference type="EMBL" id="JAVIGA010000001">
    <property type="protein sequence ID" value="MDQ9125239.1"/>
    <property type="molecule type" value="Genomic_DNA"/>
</dbReference>
<reference evidence="1" key="1">
    <citation type="submission" date="2023-08" db="EMBL/GenBank/DDBJ databases">
        <title>The Comparative Genomic Analysis of Yersiniaceae from Polar Regions.</title>
        <authorList>
            <person name="Goncharov A."/>
            <person name="Aslanov B."/>
            <person name="Kolodzhieva V."/>
            <person name="Azarov D."/>
            <person name="Mochov A."/>
            <person name="Lebedeva E."/>
        </authorList>
    </citation>
    <scope>NUCLEOTIDE SEQUENCE</scope>
    <source>
        <strain evidence="1">Vf</strain>
    </source>
</reference>
<sequence length="227" mass="26684">MTLLAGKFSILWEDLVIIRLSCGNVSSRFIAIQGQIVVGNSTDLKDLLAKTRPDFTIQNLRDFTDWAEQRVLAGEYSDNLLILASLGLDKDLVREEVQTYFAAYLKDIGKPYPDSLEATVYYFRRCFKILAWSEDENVVWGTLIDTFDRWYEFDSPMLSRVVNYWNGVRSDFVDCFDEEYGYLHVMFPRHFDIPRQKQCDYIRETAKRFFWLLECEYTCSLILKNSS</sequence>
<dbReference type="Proteomes" id="UP001224622">
    <property type="component" value="Unassembled WGS sequence"/>
</dbReference>
<gene>
    <name evidence="1" type="ORF">RDT67_02215</name>
</gene>
<dbReference type="AlphaFoldDB" id="A0AAJ1YBU5"/>
<organism evidence="1 2">
    <name type="scientific">Serratia fonticola</name>
    <dbReference type="NCBI Taxonomy" id="47917"/>
    <lineage>
        <taxon>Bacteria</taxon>
        <taxon>Pseudomonadati</taxon>
        <taxon>Pseudomonadota</taxon>
        <taxon>Gammaproteobacteria</taxon>
        <taxon>Enterobacterales</taxon>
        <taxon>Yersiniaceae</taxon>
        <taxon>Serratia</taxon>
    </lineage>
</organism>
<evidence type="ECO:0000313" key="2">
    <source>
        <dbReference type="Proteomes" id="UP001224622"/>
    </source>
</evidence>
<evidence type="ECO:0000313" key="1">
    <source>
        <dbReference type="EMBL" id="MDQ9125239.1"/>
    </source>
</evidence>
<protein>
    <submittedName>
        <fullName evidence="1">Uncharacterized protein</fullName>
    </submittedName>
</protein>
<proteinExistence type="predicted"/>
<comment type="caution">
    <text evidence="1">The sequence shown here is derived from an EMBL/GenBank/DDBJ whole genome shotgun (WGS) entry which is preliminary data.</text>
</comment>
<accession>A0AAJ1YBU5</accession>
<name>A0AAJ1YBU5_SERFO</name>
<dbReference type="RefSeq" id="WP_199062622.1">
    <property type="nucleotide sequence ID" value="NZ_CAMKUK010000001.1"/>
</dbReference>